<reference evidence="2" key="2">
    <citation type="submission" date="2021-12" db="EMBL/GenBank/DDBJ databases">
        <title>Resequencing data analysis of finger millet.</title>
        <authorList>
            <person name="Hatakeyama M."/>
            <person name="Aluri S."/>
            <person name="Balachadran M.T."/>
            <person name="Sivarajan S.R."/>
            <person name="Poveda L."/>
            <person name="Shimizu-Inatsugi R."/>
            <person name="Schlapbach R."/>
            <person name="Sreeman S.M."/>
            <person name="Shimizu K.K."/>
        </authorList>
    </citation>
    <scope>NUCLEOTIDE SEQUENCE</scope>
</reference>
<organism evidence="2 3">
    <name type="scientific">Eleusine coracana subsp. coracana</name>
    <dbReference type="NCBI Taxonomy" id="191504"/>
    <lineage>
        <taxon>Eukaryota</taxon>
        <taxon>Viridiplantae</taxon>
        <taxon>Streptophyta</taxon>
        <taxon>Embryophyta</taxon>
        <taxon>Tracheophyta</taxon>
        <taxon>Spermatophyta</taxon>
        <taxon>Magnoliopsida</taxon>
        <taxon>Liliopsida</taxon>
        <taxon>Poales</taxon>
        <taxon>Poaceae</taxon>
        <taxon>PACMAD clade</taxon>
        <taxon>Chloridoideae</taxon>
        <taxon>Cynodonteae</taxon>
        <taxon>Eleusininae</taxon>
        <taxon>Eleusine</taxon>
    </lineage>
</organism>
<comment type="caution">
    <text evidence="2">The sequence shown here is derived from an EMBL/GenBank/DDBJ whole genome shotgun (WGS) entry which is preliminary data.</text>
</comment>
<feature type="region of interest" description="Disordered" evidence="1">
    <location>
        <begin position="27"/>
        <end position="48"/>
    </location>
</feature>
<protein>
    <recommendedName>
        <fullName evidence="4">Secreted protein</fullName>
    </recommendedName>
</protein>
<evidence type="ECO:0000313" key="2">
    <source>
        <dbReference type="EMBL" id="GJM95617.1"/>
    </source>
</evidence>
<keyword evidence="3" id="KW-1185">Reference proteome</keyword>
<name>A0AAV5CBE1_ELECO</name>
<dbReference type="Proteomes" id="UP001054889">
    <property type="component" value="Unassembled WGS sequence"/>
</dbReference>
<evidence type="ECO:0000256" key="1">
    <source>
        <dbReference type="SAM" id="MobiDB-lite"/>
    </source>
</evidence>
<proteinExistence type="predicted"/>
<dbReference type="EMBL" id="BQKI01000005">
    <property type="protein sequence ID" value="GJM95617.1"/>
    <property type="molecule type" value="Genomic_DNA"/>
</dbReference>
<sequence length="72" mass="7502">MAWGCACCSGTAAAWAWSARPQSRRVGQRIVRRPSKEEGEDLPGVATRAVGGASGCGTMVISSRDSSETMSL</sequence>
<evidence type="ECO:0000313" key="3">
    <source>
        <dbReference type="Proteomes" id="UP001054889"/>
    </source>
</evidence>
<accession>A0AAV5CBE1</accession>
<reference evidence="2" key="1">
    <citation type="journal article" date="2018" name="DNA Res.">
        <title>Multiple hybrid de novo genome assembly of finger millet, an orphan allotetraploid crop.</title>
        <authorList>
            <person name="Hatakeyama M."/>
            <person name="Aluri S."/>
            <person name="Balachadran M.T."/>
            <person name="Sivarajan S.R."/>
            <person name="Patrignani A."/>
            <person name="Gruter S."/>
            <person name="Poveda L."/>
            <person name="Shimizu-Inatsugi R."/>
            <person name="Baeten J."/>
            <person name="Francoijs K.J."/>
            <person name="Nataraja K.N."/>
            <person name="Reddy Y.A.N."/>
            <person name="Phadnis S."/>
            <person name="Ravikumar R.L."/>
            <person name="Schlapbach R."/>
            <person name="Sreeman S.M."/>
            <person name="Shimizu K.K."/>
        </authorList>
    </citation>
    <scope>NUCLEOTIDE SEQUENCE</scope>
</reference>
<dbReference type="AlphaFoldDB" id="A0AAV5CBE1"/>
<evidence type="ECO:0008006" key="4">
    <source>
        <dbReference type="Google" id="ProtNLM"/>
    </source>
</evidence>
<gene>
    <name evidence="2" type="primary">ga12379</name>
    <name evidence="2" type="ORF">PR202_ga12379</name>
</gene>